<accession>A0A0N9U9R2</accession>
<dbReference type="RefSeq" id="WP_054587239.1">
    <property type="nucleotide sequence ID" value="NZ_CP012700.1"/>
</dbReference>
<keyword evidence="1" id="KW-1133">Transmembrane helix</keyword>
<dbReference type="AlphaFoldDB" id="A0A0N9U9R2"/>
<sequence length="59" mass="6435">MDLINLLLVPLLGLVRYYAFASGLAYVRARKWVNGVFAMTAATLLAGCGFYLIARAVIL</sequence>
<protein>
    <submittedName>
        <fullName evidence="2">Uncharacterized protein</fullName>
    </submittedName>
</protein>
<feature type="transmembrane region" description="Helical" evidence="1">
    <location>
        <begin position="37"/>
        <end position="58"/>
    </location>
</feature>
<proteinExistence type="predicted"/>
<name>A0A0N9U9R2_SPHMC</name>
<organism evidence="2 3">
    <name type="scientific">Sphingopyxis macrogoltabida</name>
    <name type="common">Sphingomonas macrogoltabidus</name>
    <dbReference type="NCBI Taxonomy" id="33050"/>
    <lineage>
        <taxon>Bacteria</taxon>
        <taxon>Pseudomonadati</taxon>
        <taxon>Pseudomonadota</taxon>
        <taxon>Alphaproteobacteria</taxon>
        <taxon>Sphingomonadales</taxon>
        <taxon>Sphingomonadaceae</taxon>
        <taxon>Sphingopyxis</taxon>
    </lineage>
</organism>
<evidence type="ECO:0000256" key="1">
    <source>
        <dbReference type="SAM" id="Phobius"/>
    </source>
</evidence>
<gene>
    <name evidence="2" type="ORF">AN936_05470</name>
</gene>
<dbReference type="PATRIC" id="fig|33050.5.peg.1137"/>
<dbReference type="KEGG" id="smag:AN936_05470"/>
<evidence type="ECO:0000313" key="3">
    <source>
        <dbReference type="Proteomes" id="UP000058074"/>
    </source>
</evidence>
<keyword evidence="1" id="KW-0812">Transmembrane</keyword>
<reference evidence="2 3" key="1">
    <citation type="journal article" date="2015" name="Genome Announc.">
        <title>Complete Genome Sequence of Polypropylene Glycol- and Polyethylene Glycol-Degrading Sphingopyxis macrogoltabida Strain EY-1.</title>
        <authorList>
            <person name="Ohtsubo Y."/>
            <person name="Nagata Y."/>
            <person name="Numata M."/>
            <person name="Tsuchikane K."/>
            <person name="Hosoyama A."/>
            <person name="Yamazoe A."/>
            <person name="Tsuda M."/>
            <person name="Fujita N."/>
            <person name="Kawai F."/>
        </authorList>
    </citation>
    <scope>NUCLEOTIDE SEQUENCE [LARGE SCALE GENOMIC DNA]</scope>
    <source>
        <strain evidence="2 3">EY-1</strain>
    </source>
</reference>
<keyword evidence="1" id="KW-0472">Membrane</keyword>
<evidence type="ECO:0000313" key="2">
    <source>
        <dbReference type="EMBL" id="ALH79831.1"/>
    </source>
</evidence>
<dbReference type="EMBL" id="CP012700">
    <property type="protein sequence ID" value="ALH79831.1"/>
    <property type="molecule type" value="Genomic_DNA"/>
</dbReference>
<dbReference type="Proteomes" id="UP000058074">
    <property type="component" value="Chromosome"/>
</dbReference>